<accession>A0ACB7RMQ7</accession>
<comment type="caution">
    <text evidence="1">The sequence shown here is derived from an EMBL/GenBank/DDBJ whole genome shotgun (WGS) entry which is preliminary data.</text>
</comment>
<protein>
    <submittedName>
        <fullName evidence="1">Uncharacterized protein</fullName>
    </submittedName>
</protein>
<gene>
    <name evidence="1" type="ORF">HPB50_009578</name>
</gene>
<keyword evidence="2" id="KW-1185">Reference proteome</keyword>
<reference evidence="1" key="1">
    <citation type="submission" date="2020-05" db="EMBL/GenBank/DDBJ databases">
        <title>Large-scale comparative analyses of tick genomes elucidate their genetic diversity and vector capacities.</title>
        <authorList>
            <person name="Jia N."/>
            <person name="Wang J."/>
            <person name="Shi W."/>
            <person name="Du L."/>
            <person name="Sun Y."/>
            <person name="Zhan W."/>
            <person name="Jiang J."/>
            <person name="Wang Q."/>
            <person name="Zhang B."/>
            <person name="Ji P."/>
            <person name="Sakyi L.B."/>
            <person name="Cui X."/>
            <person name="Yuan T."/>
            <person name="Jiang B."/>
            <person name="Yang W."/>
            <person name="Lam T.T.-Y."/>
            <person name="Chang Q."/>
            <person name="Ding S."/>
            <person name="Wang X."/>
            <person name="Zhu J."/>
            <person name="Ruan X."/>
            <person name="Zhao L."/>
            <person name="Wei J."/>
            <person name="Que T."/>
            <person name="Du C."/>
            <person name="Cheng J."/>
            <person name="Dai P."/>
            <person name="Han X."/>
            <person name="Huang E."/>
            <person name="Gao Y."/>
            <person name="Liu J."/>
            <person name="Shao H."/>
            <person name="Ye R."/>
            <person name="Li L."/>
            <person name="Wei W."/>
            <person name="Wang X."/>
            <person name="Wang C."/>
            <person name="Yang T."/>
            <person name="Huo Q."/>
            <person name="Li W."/>
            <person name="Guo W."/>
            <person name="Chen H."/>
            <person name="Zhou L."/>
            <person name="Ni X."/>
            <person name="Tian J."/>
            <person name="Zhou Y."/>
            <person name="Sheng Y."/>
            <person name="Liu T."/>
            <person name="Pan Y."/>
            <person name="Xia L."/>
            <person name="Li J."/>
            <person name="Zhao F."/>
            <person name="Cao W."/>
        </authorList>
    </citation>
    <scope>NUCLEOTIDE SEQUENCE</scope>
    <source>
        <strain evidence="1">Hyas-2018</strain>
    </source>
</reference>
<name>A0ACB7RMQ7_HYAAI</name>
<evidence type="ECO:0000313" key="2">
    <source>
        <dbReference type="Proteomes" id="UP000821845"/>
    </source>
</evidence>
<dbReference type="Proteomes" id="UP000821845">
    <property type="component" value="Chromosome 8"/>
</dbReference>
<evidence type="ECO:0000313" key="1">
    <source>
        <dbReference type="EMBL" id="KAH6923941.1"/>
    </source>
</evidence>
<dbReference type="EMBL" id="CM023488">
    <property type="protein sequence ID" value="KAH6923941.1"/>
    <property type="molecule type" value="Genomic_DNA"/>
</dbReference>
<organism evidence="1 2">
    <name type="scientific">Hyalomma asiaticum</name>
    <name type="common">Tick</name>
    <dbReference type="NCBI Taxonomy" id="266040"/>
    <lineage>
        <taxon>Eukaryota</taxon>
        <taxon>Metazoa</taxon>
        <taxon>Ecdysozoa</taxon>
        <taxon>Arthropoda</taxon>
        <taxon>Chelicerata</taxon>
        <taxon>Arachnida</taxon>
        <taxon>Acari</taxon>
        <taxon>Parasitiformes</taxon>
        <taxon>Ixodida</taxon>
        <taxon>Ixodoidea</taxon>
        <taxon>Ixodidae</taxon>
        <taxon>Hyalomminae</taxon>
        <taxon>Hyalomma</taxon>
    </lineage>
</organism>
<sequence>MLNFYNMTFDNVLDGGVGKRSCSSCGPRHFLDVGSGCGQVTTKVLLPNIPEDVEVVGVDVCENMVSHARKYSSHPRIAYEQLDITGDVSEFLALYGPFDRIYVFNSLNRVKDQRAAYSNMAKLLKPGGECLLFYAACSDPRIAYEQLDITGDVSQFLALYGPFDRLYAFNSLNRVKEQRVAWSNMAKLLKPGGECLLFYGAWYVSPEIWRALAKRERWIRFAERWESIIPLTQDMRSTEERLNYAESLAKEVGFELRSCEMAAIHLPLQEWSGMLTALIPGNSTLTAEEKQLLFQDANEELQNWLRGRPNPRLADNFVIHAVKPMKLPQ</sequence>
<proteinExistence type="predicted"/>